<feature type="compositionally biased region" description="Basic and acidic residues" evidence="1">
    <location>
        <begin position="115"/>
        <end position="128"/>
    </location>
</feature>
<evidence type="ECO:0000313" key="4">
    <source>
        <dbReference type="Proteomes" id="UP000617531"/>
    </source>
</evidence>
<evidence type="ECO:0000313" key="3">
    <source>
        <dbReference type="EMBL" id="GHF09022.1"/>
    </source>
</evidence>
<dbReference type="Pfam" id="PF09534">
    <property type="entry name" value="Trp_oprn_chp"/>
    <property type="match status" value="1"/>
</dbReference>
<keyword evidence="4" id="KW-1185">Reference proteome</keyword>
<accession>A0A8J3GP33</accession>
<feature type="transmembrane region" description="Helical" evidence="2">
    <location>
        <begin position="31"/>
        <end position="48"/>
    </location>
</feature>
<evidence type="ECO:0000256" key="2">
    <source>
        <dbReference type="SAM" id="Phobius"/>
    </source>
</evidence>
<protein>
    <submittedName>
        <fullName evidence="3">Uncharacterized protein</fullName>
    </submittedName>
</protein>
<proteinExistence type="predicted"/>
<evidence type="ECO:0000256" key="1">
    <source>
        <dbReference type="SAM" id="MobiDB-lite"/>
    </source>
</evidence>
<dbReference type="InterPro" id="IPR019051">
    <property type="entry name" value="Trp_biosyn_TM_oprn/chp"/>
</dbReference>
<dbReference type="RefSeq" id="WP_191281996.1">
    <property type="nucleotide sequence ID" value="NZ_BNAI01000001.1"/>
</dbReference>
<reference evidence="3" key="1">
    <citation type="journal article" date="2014" name="Int. J. Syst. Evol. Microbiol.">
        <title>Complete genome sequence of Corynebacterium casei LMG S-19264T (=DSM 44701T), isolated from a smear-ripened cheese.</title>
        <authorList>
            <consortium name="US DOE Joint Genome Institute (JGI-PGF)"/>
            <person name="Walter F."/>
            <person name="Albersmeier A."/>
            <person name="Kalinowski J."/>
            <person name="Ruckert C."/>
        </authorList>
    </citation>
    <scope>NUCLEOTIDE SEQUENCE</scope>
    <source>
        <strain evidence="3">CGMCC 1.16548</strain>
    </source>
</reference>
<feature type="region of interest" description="Disordered" evidence="1">
    <location>
        <begin position="109"/>
        <end position="146"/>
    </location>
</feature>
<reference evidence="3" key="2">
    <citation type="submission" date="2020-09" db="EMBL/GenBank/DDBJ databases">
        <authorList>
            <person name="Sun Q."/>
            <person name="Zhou Y."/>
        </authorList>
    </citation>
    <scope>NUCLEOTIDE SEQUENCE</scope>
    <source>
        <strain evidence="3">CGMCC 1.16548</strain>
    </source>
</reference>
<sequence length="146" mass="14639">MTPSRLRLIALLALAVPIVVTAIAAGSNAAFGALALAAAAAVLAMLLAGPAFRAILAVLIALLGACVVAVAVFLPELDALTVVAIVGGALQVLVAAWVATTIRSWPATGARYSRSRVEGERASDDPARSWDALSAGDDPTDPAGVE</sequence>
<organism evidence="3 4">
    <name type="scientific">Pseudolysinimonas yzui</name>
    <dbReference type="NCBI Taxonomy" id="2708254"/>
    <lineage>
        <taxon>Bacteria</taxon>
        <taxon>Bacillati</taxon>
        <taxon>Actinomycetota</taxon>
        <taxon>Actinomycetes</taxon>
        <taxon>Micrococcales</taxon>
        <taxon>Microbacteriaceae</taxon>
        <taxon>Pseudolysinimonas</taxon>
    </lineage>
</organism>
<feature type="transmembrane region" description="Helical" evidence="2">
    <location>
        <begin position="80"/>
        <end position="102"/>
    </location>
</feature>
<gene>
    <name evidence="3" type="ORF">GCM10011600_07470</name>
</gene>
<name>A0A8J3GP33_9MICO</name>
<dbReference type="EMBL" id="BNAI01000001">
    <property type="protein sequence ID" value="GHF09022.1"/>
    <property type="molecule type" value="Genomic_DNA"/>
</dbReference>
<dbReference type="Proteomes" id="UP000617531">
    <property type="component" value="Unassembled WGS sequence"/>
</dbReference>
<feature type="transmembrane region" description="Helical" evidence="2">
    <location>
        <begin position="55"/>
        <end position="74"/>
    </location>
</feature>
<keyword evidence="2" id="KW-0472">Membrane</keyword>
<dbReference type="AlphaFoldDB" id="A0A8J3GP33"/>
<comment type="caution">
    <text evidence="3">The sequence shown here is derived from an EMBL/GenBank/DDBJ whole genome shotgun (WGS) entry which is preliminary data.</text>
</comment>
<keyword evidence="2" id="KW-1133">Transmembrane helix</keyword>
<keyword evidence="2" id="KW-0812">Transmembrane</keyword>